<dbReference type="InterPro" id="IPR008972">
    <property type="entry name" value="Cupredoxin"/>
</dbReference>
<dbReference type="PANTHER" id="PTHR36507">
    <property type="entry name" value="BLL1555 PROTEIN"/>
    <property type="match status" value="1"/>
</dbReference>
<reference evidence="6 7" key="1">
    <citation type="submission" date="2016-10" db="EMBL/GenBank/DDBJ databases">
        <authorList>
            <person name="de Groot N.N."/>
        </authorList>
    </citation>
    <scope>NUCLEOTIDE SEQUENCE [LARGE SCALE GENOMIC DNA]</scope>
    <source>
        <strain evidence="6 7">DSM 14789</strain>
    </source>
</reference>
<protein>
    <submittedName>
        <fullName evidence="6">Plastocyanin</fullName>
    </submittedName>
</protein>
<keyword evidence="4" id="KW-0186">Copper</keyword>
<dbReference type="GO" id="GO:0009055">
    <property type="term" value="F:electron transfer activity"/>
    <property type="evidence" value="ECO:0007669"/>
    <property type="project" value="InterPro"/>
</dbReference>
<evidence type="ECO:0000313" key="6">
    <source>
        <dbReference type="EMBL" id="SDL31102.1"/>
    </source>
</evidence>
<gene>
    <name evidence="6" type="ORF">SAMN05661010_01417</name>
</gene>
<dbReference type="Proteomes" id="UP000198654">
    <property type="component" value="Unassembled WGS sequence"/>
</dbReference>
<keyword evidence="2" id="KW-0479">Metal-binding</keyword>
<keyword evidence="7" id="KW-1185">Reference proteome</keyword>
<evidence type="ECO:0000313" key="7">
    <source>
        <dbReference type="Proteomes" id="UP000198654"/>
    </source>
</evidence>
<dbReference type="EMBL" id="FNGI01000002">
    <property type="protein sequence ID" value="SDL31102.1"/>
    <property type="molecule type" value="Genomic_DNA"/>
</dbReference>
<evidence type="ECO:0000256" key="2">
    <source>
        <dbReference type="ARBA" id="ARBA00022723"/>
    </source>
</evidence>
<evidence type="ECO:0000259" key="5">
    <source>
        <dbReference type="Pfam" id="PF00127"/>
    </source>
</evidence>
<accession>A0A1G9J195</accession>
<dbReference type="InterPro" id="IPR000923">
    <property type="entry name" value="BlueCu_1"/>
</dbReference>
<dbReference type="InterPro" id="IPR028871">
    <property type="entry name" value="BlueCu_1_BS"/>
</dbReference>
<keyword evidence="3" id="KW-0249">Electron transport</keyword>
<dbReference type="Gene3D" id="2.60.40.420">
    <property type="entry name" value="Cupredoxins - blue copper proteins"/>
    <property type="match status" value="1"/>
</dbReference>
<dbReference type="Pfam" id="PF00127">
    <property type="entry name" value="Copper-bind"/>
    <property type="match status" value="1"/>
</dbReference>
<name>A0A1G9J195_9GAMM</name>
<dbReference type="OrthoDB" id="9757546at2"/>
<dbReference type="GO" id="GO:0005507">
    <property type="term" value="F:copper ion binding"/>
    <property type="evidence" value="ECO:0007669"/>
    <property type="project" value="InterPro"/>
</dbReference>
<dbReference type="AlphaFoldDB" id="A0A1G9J195"/>
<dbReference type="PANTHER" id="PTHR36507:SF1">
    <property type="entry name" value="BLL1555 PROTEIN"/>
    <property type="match status" value="1"/>
</dbReference>
<evidence type="ECO:0000256" key="4">
    <source>
        <dbReference type="ARBA" id="ARBA00023008"/>
    </source>
</evidence>
<sequence length="176" mass="19266">MIMTRRELLIAAGGALLAVNMPVLASGQPHVLIEMQGTARGERVWFDPFGVAVKPGTTLKFLNRDSGNSHTVTAYHPALFERARRIPKEAEPFNSGYLLPDDSFELTLTIPGVYDYYCLPHERAAMVGRIVVGKPSDKGWDDSAIKAGNVEDNVEAAFPSVKDILTSGKIRTPRLT</sequence>
<dbReference type="STRING" id="119000.SAMN05661010_01417"/>
<evidence type="ECO:0000256" key="1">
    <source>
        <dbReference type="ARBA" id="ARBA00022448"/>
    </source>
</evidence>
<dbReference type="SUPFAM" id="SSF49503">
    <property type="entry name" value="Cupredoxins"/>
    <property type="match status" value="1"/>
</dbReference>
<proteinExistence type="predicted"/>
<dbReference type="PROSITE" id="PS00196">
    <property type="entry name" value="COPPER_BLUE"/>
    <property type="match status" value="1"/>
</dbReference>
<evidence type="ECO:0000256" key="3">
    <source>
        <dbReference type="ARBA" id="ARBA00022982"/>
    </source>
</evidence>
<dbReference type="InterPro" id="IPR052721">
    <property type="entry name" value="ET_Amicyanin"/>
</dbReference>
<organism evidence="6 7">
    <name type="scientific">Modicisalibacter muralis</name>
    <dbReference type="NCBI Taxonomy" id="119000"/>
    <lineage>
        <taxon>Bacteria</taxon>
        <taxon>Pseudomonadati</taxon>
        <taxon>Pseudomonadota</taxon>
        <taxon>Gammaproteobacteria</taxon>
        <taxon>Oceanospirillales</taxon>
        <taxon>Halomonadaceae</taxon>
        <taxon>Modicisalibacter</taxon>
    </lineage>
</organism>
<feature type="domain" description="Blue (type 1) copper" evidence="5">
    <location>
        <begin position="36"/>
        <end position="132"/>
    </location>
</feature>
<keyword evidence="1" id="KW-0813">Transport</keyword>
<dbReference type="CDD" id="cd04220">
    <property type="entry name" value="Halocyanin"/>
    <property type="match status" value="1"/>
</dbReference>